<evidence type="ECO:0000256" key="2">
    <source>
        <dbReference type="SAM" id="MobiDB-lite"/>
    </source>
</evidence>
<feature type="compositionally biased region" description="Low complexity" evidence="2">
    <location>
        <begin position="41"/>
        <end position="58"/>
    </location>
</feature>
<evidence type="ECO:0000256" key="1">
    <source>
        <dbReference type="PROSITE-ProRule" id="PRU01341"/>
    </source>
</evidence>
<dbReference type="GO" id="GO:0003724">
    <property type="term" value="F:RNA helicase activity"/>
    <property type="evidence" value="ECO:0007669"/>
    <property type="project" value="InterPro"/>
</dbReference>
<keyword evidence="1" id="KW-0479">Metal-binding</keyword>
<feature type="compositionally biased region" description="Polar residues" evidence="2">
    <location>
        <begin position="1"/>
        <end position="16"/>
    </location>
</feature>
<dbReference type="Pfam" id="PF09416">
    <property type="entry name" value="UPF1_Zn_bind"/>
    <property type="match status" value="1"/>
</dbReference>
<keyword evidence="1" id="KW-0862">Zinc</keyword>
<dbReference type="InterPro" id="IPR018999">
    <property type="entry name" value="UPF1_CH/ZBD"/>
</dbReference>
<dbReference type="CDD" id="cd21400">
    <property type="entry name" value="ZBD_UPF1-like"/>
    <property type="match status" value="1"/>
</dbReference>
<name>A0A2B4R3P9_STYPI</name>
<dbReference type="GO" id="GO:0008270">
    <property type="term" value="F:zinc ion binding"/>
    <property type="evidence" value="ECO:0007669"/>
    <property type="project" value="UniProtKB-UniRule"/>
</dbReference>
<feature type="region of interest" description="C4" evidence="1">
    <location>
        <begin position="178"/>
        <end position="208"/>
    </location>
</feature>
<dbReference type="Proteomes" id="UP000225706">
    <property type="component" value="Unassembled WGS sequence"/>
</dbReference>
<dbReference type="PROSITE" id="PS51997">
    <property type="entry name" value="UPF1_CH_RICH"/>
    <property type="match status" value="1"/>
</dbReference>
<dbReference type="GO" id="GO:0003723">
    <property type="term" value="F:RNA binding"/>
    <property type="evidence" value="ECO:0007669"/>
    <property type="project" value="InterPro"/>
</dbReference>
<evidence type="ECO:0000259" key="3">
    <source>
        <dbReference type="PROSITE" id="PS51997"/>
    </source>
</evidence>
<dbReference type="EMBL" id="LSMT01002573">
    <property type="protein sequence ID" value="PFX11413.1"/>
    <property type="molecule type" value="Genomic_DNA"/>
</dbReference>
<feature type="region of interest" description="CC/SHH/C" evidence="1">
    <location>
        <begin position="132"/>
        <end position="160"/>
    </location>
</feature>
<gene>
    <name evidence="4" type="primary">rent1</name>
    <name evidence="4" type="ORF">AWC38_SpisGene24865</name>
</gene>
<dbReference type="GO" id="GO:0005524">
    <property type="term" value="F:ATP binding"/>
    <property type="evidence" value="ECO:0007669"/>
    <property type="project" value="InterPro"/>
</dbReference>
<comment type="caution">
    <text evidence="4">The sequence shown here is derived from an EMBL/GenBank/DDBJ whole genome shotgun (WGS) entry which is preliminary data.</text>
</comment>
<sequence length="323" mass="36190">MSTVDSYGPASQTLTFLDTEEADFGADTQGSEYEFHDFTVPSQTQTQSQASQPEPSQPLVNGNVAEKKEDLANGPATGNDEAKADGTVSKVSNSLGELNFEEDEDETFYSKDLPAYACRYCGVHDPASVVQCIQCKKWFCNGRGNTAGSHIVNHLVRAKHKEVTLHKDGPLGETILECYNCGCRNVFLLGFIPAKADSVVVLLCRQPCATQSNSKDMNWDQAQWQPLINDRCFLSWLVKVPPDEDQLRARQISAQQINKLEELWKDNPEAKLEDLDKPGVDDEPQQVLLRYEDAYQYQNIFGPLVKLEADYDKKLKESQVWLT</sequence>
<dbReference type="AlphaFoldDB" id="A0A2B4R3P9"/>
<proteinExistence type="predicted"/>
<dbReference type="GO" id="GO:0000184">
    <property type="term" value="P:nuclear-transcribed mRNA catabolic process, nonsense-mediated decay"/>
    <property type="evidence" value="ECO:0007669"/>
    <property type="project" value="InterPro"/>
</dbReference>
<protein>
    <submittedName>
        <fullName evidence="4">Putative regulator of nonsense transcripts 1</fullName>
    </submittedName>
</protein>
<evidence type="ECO:0000313" key="5">
    <source>
        <dbReference type="Proteomes" id="UP000225706"/>
    </source>
</evidence>
<evidence type="ECO:0000313" key="4">
    <source>
        <dbReference type="EMBL" id="PFX11413.1"/>
    </source>
</evidence>
<feature type="region of interest" description="C3H" evidence="1">
    <location>
        <begin position="118"/>
        <end position="150"/>
    </location>
</feature>
<keyword evidence="1" id="KW-0863">Zinc-finger</keyword>
<dbReference type="STRING" id="50429.A0A2B4R3P9"/>
<dbReference type="GO" id="GO:0005737">
    <property type="term" value="C:cytoplasm"/>
    <property type="evidence" value="ECO:0007669"/>
    <property type="project" value="InterPro"/>
</dbReference>
<accession>A0A2B4R3P9</accession>
<keyword evidence="5" id="KW-1185">Reference proteome</keyword>
<organism evidence="4 5">
    <name type="scientific">Stylophora pistillata</name>
    <name type="common">Smooth cauliflower coral</name>
    <dbReference type="NCBI Taxonomy" id="50429"/>
    <lineage>
        <taxon>Eukaryota</taxon>
        <taxon>Metazoa</taxon>
        <taxon>Cnidaria</taxon>
        <taxon>Anthozoa</taxon>
        <taxon>Hexacorallia</taxon>
        <taxon>Scleractinia</taxon>
        <taxon>Astrocoeniina</taxon>
        <taxon>Pocilloporidae</taxon>
        <taxon>Stylophora</taxon>
    </lineage>
</organism>
<feature type="region of interest" description="Disordered" evidence="2">
    <location>
        <begin position="1"/>
        <end position="62"/>
    </location>
</feature>
<reference evidence="5" key="1">
    <citation type="journal article" date="2017" name="bioRxiv">
        <title>Comparative analysis of the genomes of Stylophora pistillata and Acropora digitifera provides evidence for extensive differences between species of corals.</title>
        <authorList>
            <person name="Voolstra C.R."/>
            <person name="Li Y."/>
            <person name="Liew Y.J."/>
            <person name="Baumgarten S."/>
            <person name="Zoccola D."/>
            <person name="Flot J.-F."/>
            <person name="Tambutte S."/>
            <person name="Allemand D."/>
            <person name="Aranda M."/>
        </authorList>
    </citation>
    <scope>NUCLEOTIDE SEQUENCE [LARGE SCALE GENOMIC DNA]</scope>
</reference>
<dbReference type="OrthoDB" id="5952896at2759"/>
<feature type="domain" description="Upf1" evidence="3">
    <location>
        <begin position="110"/>
        <end position="267"/>
    </location>
</feature>